<dbReference type="Proteomes" id="UP000184041">
    <property type="component" value="Unassembled WGS sequence"/>
</dbReference>
<evidence type="ECO:0000313" key="4">
    <source>
        <dbReference type="Proteomes" id="UP000184041"/>
    </source>
</evidence>
<dbReference type="InterPro" id="IPR036514">
    <property type="entry name" value="SGNH_hydro_sf"/>
</dbReference>
<evidence type="ECO:0000256" key="1">
    <source>
        <dbReference type="ARBA" id="ARBA00022801"/>
    </source>
</evidence>
<dbReference type="Gene3D" id="3.40.50.1110">
    <property type="entry name" value="SGNH hydrolase"/>
    <property type="match status" value="1"/>
</dbReference>
<dbReference type="GO" id="GO:0001681">
    <property type="term" value="F:sialate O-acetylesterase activity"/>
    <property type="evidence" value="ECO:0007669"/>
    <property type="project" value="InterPro"/>
</dbReference>
<dbReference type="Pfam" id="PF03629">
    <property type="entry name" value="SASA"/>
    <property type="match status" value="1"/>
</dbReference>
<keyword evidence="4" id="KW-1185">Reference proteome</keyword>
<dbReference type="AlphaFoldDB" id="A0A1M4ZP03"/>
<dbReference type="Gene3D" id="2.60.40.10">
    <property type="entry name" value="Immunoglobulins"/>
    <property type="match status" value="1"/>
</dbReference>
<dbReference type="PANTHER" id="PTHR22901:SF0">
    <property type="entry name" value="SIALATE O-ACETYLESTERASE"/>
    <property type="match status" value="1"/>
</dbReference>
<dbReference type="InterPro" id="IPR013783">
    <property type="entry name" value="Ig-like_fold"/>
</dbReference>
<organism evidence="3 4">
    <name type="scientific">Fodinibius roseus</name>
    <dbReference type="NCBI Taxonomy" id="1194090"/>
    <lineage>
        <taxon>Bacteria</taxon>
        <taxon>Pseudomonadati</taxon>
        <taxon>Balneolota</taxon>
        <taxon>Balneolia</taxon>
        <taxon>Balneolales</taxon>
        <taxon>Balneolaceae</taxon>
        <taxon>Fodinibius</taxon>
    </lineage>
</organism>
<dbReference type="EMBL" id="FQUS01000006">
    <property type="protein sequence ID" value="SHF19779.1"/>
    <property type="molecule type" value="Genomic_DNA"/>
</dbReference>
<dbReference type="RefSeq" id="WP_073061492.1">
    <property type="nucleotide sequence ID" value="NZ_FQUS01000006.1"/>
</dbReference>
<dbReference type="InterPro" id="IPR005181">
    <property type="entry name" value="SASA"/>
</dbReference>
<dbReference type="STRING" id="1194090.SAMN05443144_10691"/>
<name>A0A1M4ZP03_9BACT</name>
<dbReference type="GO" id="GO:0005975">
    <property type="term" value="P:carbohydrate metabolic process"/>
    <property type="evidence" value="ECO:0007669"/>
    <property type="project" value="TreeGrafter"/>
</dbReference>
<keyword evidence="1" id="KW-0378">Hydrolase</keyword>
<evidence type="ECO:0000313" key="3">
    <source>
        <dbReference type="EMBL" id="SHF19779.1"/>
    </source>
</evidence>
<dbReference type="OrthoDB" id="9816001at2"/>
<protein>
    <submittedName>
        <fullName evidence="3">Sialate O-acetylesterase</fullName>
    </submittedName>
</protein>
<proteinExistence type="predicted"/>
<reference evidence="3 4" key="1">
    <citation type="submission" date="2016-11" db="EMBL/GenBank/DDBJ databases">
        <authorList>
            <person name="Jaros S."/>
            <person name="Januszkiewicz K."/>
            <person name="Wedrychowicz H."/>
        </authorList>
    </citation>
    <scope>NUCLEOTIDE SEQUENCE [LARGE SCALE GENOMIC DNA]</scope>
    <source>
        <strain evidence="3 4">DSM 21986</strain>
    </source>
</reference>
<evidence type="ECO:0000259" key="2">
    <source>
        <dbReference type="Pfam" id="PF03629"/>
    </source>
</evidence>
<dbReference type="SUPFAM" id="SSF52266">
    <property type="entry name" value="SGNH hydrolase"/>
    <property type="match status" value="1"/>
</dbReference>
<dbReference type="InterPro" id="IPR039329">
    <property type="entry name" value="SIAE"/>
</dbReference>
<gene>
    <name evidence="3" type="ORF">SAMN05443144_10691</name>
</gene>
<accession>A0A1M4ZP03</accession>
<feature type="domain" description="Sialate O-acetylesterase" evidence="2">
    <location>
        <begin position="110"/>
        <end position="345"/>
    </location>
</feature>
<dbReference type="PANTHER" id="PTHR22901">
    <property type="entry name" value="SIALATE O-ACETYLESTERASE"/>
    <property type="match status" value="1"/>
</dbReference>
<sequence>MKIKRFYYLPLVLGIFLVSVPNSLAIDLPAIFQNGMVLQQNSEVAVWGTTNPNIKVTVTTGWNRESYNTFSGKNGKWQVDVSTPQGGFNEYEITIEADETVTLENILIGEVWLSSGQSNMAMPVKGYINQPINKSMDILMDAKNPYIRLFEIERNSASKPAPDIKGTWTKSNIHTVKDFSVVAFIFGKQLFEKLEIPIGLIGSYWGGSSVEAWMNAKALDEYPSLDPSLQKNQEKNANRIPSALFNGMIKPIIPYGIKGAIWYQGETNRDRAKEYRSLFPDMIRSWREEWGISDFPFYFVQIAPYSYDGSNMSAFLREAQLKTMQKVSHSGMAVTMDIGEKNNIHPAKKIPVGERLSFWALAKTYGIEGLPYSGPVYQAMDVKDNKVHLSFKYAPNGFTTFDRELTAFEVAGENKKFVPANATISNDKIIVWSEEVNEPKAVRYCFKDWCVGNLYNTAGLPASSFRTDDWNVK</sequence>